<dbReference type="EMBL" id="CCAG010020379">
    <property type="status" value="NOT_ANNOTATED_CDS"/>
    <property type="molecule type" value="Genomic_DNA"/>
</dbReference>
<feature type="region of interest" description="Disordered" evidence="6">
    <location>
        <begin position="1738"/>
        <end position="2079"/>
    </location>
</feature>
<dbReference type="InterPro" id="IPR019786">
    <property type="entry name" value="Zinc_finger_PHD-type_CS"/>
</dbReference>
<keyword evidence="2 4" id="KW-0863">Zinc-finger</keyword>
<feature type="compositionally biased region" description="Basic and acidic residues" evidence="6">
    <location>
        <begin position="1364"/>
        <end position="1385"/>
    </location>
</feature>
<feature type="region of interest" description="Disordered" evidence="6">
    <location>
        <begin position="1571"/>
        <end position="1602"/>
    </location>
</feature>
<organism evidence="8 9">
    <name type="scientific">Glossina morsitans morsitans</name>
    <name type="common">Savannah tsetse fly</name>
    <dbReference type="NCBI Taxonomy" id="37546"/>
    <lineage>
        <taxon>Eukaryota</taxon>
        <taxon>Metazoa</taxon>
        <taxon>Ecdysozoa</taxon>
        <taxon>Arthropoda</taxon>
        <taxon>Hexapoda</taxon>
        <taxon>Insecta</taxon>
        <taxon>Pterygota</taxon>
        <taxon>Neoptera</taxon>
        <taxon>Endopterygota</taxon>
        <taxon>Diptera</taxon>
        <taxon>Brachycera</taxon>
        <taxon>Muscomorpha</taxon>
        <taxon>Hippoboscoidea</taxon>
        <taxon>Glossinidae</taxon>
        <taxon>Glossina</taxon>
    </lineage>
</organism>
<feature type="coiled-coil region" evidence="5">
    <location>
        <begin position="1099"/>
        <end position="1151"/>
    </location>
</feature>
<feature type="compositionally biased region" description="Basic residues" evidence="6">
    <location>
        <begin position="930"/>
        <end position="941"/>
    </location>
</feature>
<dbReference type="Proteomes" id="UP000092444">
    <property type="component" value="Unassembled WGS sequence"/>
</dbReference>
<feature type="compositionally biased region" description="Acidic residues" evidence="6">
    <location>
        <begin position="1968"/>
        <end position="1985"/>
    </location>
</feature>
<dbReference type="Gene3D" id="3.30.40.10">
    <property type="entry name" value="Zinc/RING finger domain, C3HC4 (zinc finger)"/>
    <property type="match status" value="1"/>
</dbReference>
<feature type="compositionally biased region" description="Basic residues" evidence="6">
    <location>
        <begin position="2010"/>
        <end position="2025"/>
    </location>
</feature>
<feature type="compositionally biased region" description="Basic and acidic residues" evidence="6">
    <location>
        <begin position="733"/>
        <end position="750"/>
    </location>
</feature>
<feature type="compositionally biased region" description="Low complexity" evidence="6">
    <location>
        <begin position="625"/>
        <end position="634"/>
    </location>
</feature>
<evidence type="ECO:0000256" key="5">
    <source>
        <dbReference type="SAM" id="Coils"/>
    </source>
</evidence>
<feature type="compositionally biased region" description="Low complexity" evidence="6">
    <location>
        <begin position="1402"/>
        <end position="1415"/>
    </location>
</feature>
<feature type="compositionally biased region" description="Polar residues" evidence="6">
    <location>
        <begin position="2228"/>
        <end position="2241"/>
    </location>
</feature>
<feature type="region of interest" description="Disordered" evidence="6">
    <location>
        <begin position="850"/>
        <end position="964"/>
    </location>
</feature>
<feature type="compositionally biased region" description="Basic and acidic residues" evidence="6">
    <location>
        <begin position="1259"/>
        <end position="1271"/>
    </location>
</feature>
<feature type="region of interest" description="Disordered" evidence="6">
    <location>
        <begin position="353"/>
        <end position="373"/>
    </location>
</feature>
<dbReference type="CDD" id="cd15543">
    <property type="entry name" value="PHD_RSF1"/>
    <property type="match status" value="1"/>
</dbReference>
<evidence type="ECO:0000256" key="2">
    <source>
        <dbReference type="ARBA" id="ARBA00022771"/>
    </source>
</evidence>
<feature type="compositionally biased region" description="Basic and acidic residues" evidence="6">
    <location>
        <begin position="705"/>
        <end position="726"/>
    </location>
</feature>
<feature type="compositionally biased region" description="Basic residues" evidence="6">
    <location>
        <begin position="1935"/>
        <end position="1963"/>
    </location>
</feature>
<accession>A0ABK9MPH1</accession>
<feature type="region of interest" description="Disordered" evidence="6">
    <location>
        <begin position="685"/>
        <end position="791"/>
    </location>
</feature>
<dbReference type="Pfam" id="PF00628">
    <property type="entry name" value="PHD"/>
    <property type="match status" value="1"/>
</dbReference>
<name>A0ABK9MPH1_GLOMM</name>
<protein>
    <submittedName>
        <fullName evidence="8">PHD-type domain-containing protein</fullName>
    </submittedName>
</protein>
<feature type="compositionally biased region" description="Acidic residues" evidence="6">
    <location>
        <begin position="1820"/>
        <end position="1829"/>
    </location>
</feature>
<feature type="region of interest" description="Disordered" evidence="6">
    <location>
        <begin position="1160"/>
        <end position="1511"/>
    </location>
</feature>
<dbReference type="SMART" id="SM00249">
    <property type="entry name" value="PHD"/>
    <property type="match status" value="1"/>
</dbReference>
<feature type="compositionally biased region" description="Polar residues" evidence="6">
    <location>
        <begin position="1756"/>
        <end position="1772"/>
    </location>
</feature>
<feature type="compositionally biased region" description="Low complexity" evidence="6">
    <location>
        <begin position="1652"/>
        <end position="1668"/>
    </location>
</feature>
<feature type="region of interest" description="Disordered" evidence="6">
    <location>
        <begin position="2490"/>
        <end position="2529"/>
    </location>
</feature>
<evidence type="ECO:0000313" key="8">
    <source>
        <dbReference type="EnsemblMetazoa" id="GMOY003291.P1841"/>
    </source>
</evidence>
<feature type="compositionally biased region" description="Pro residues" evidence="6">
    <location>
        <begin position="2496"/>
        <end position="2514"/>
    </location>
</feature>
<feature type="region of interest" description="Disordered" evidence="6">
    <location>
        <begin position="2153"/>
        <end position="2179"/>
    </location>
</feature>
<feature type="compositionally biased region" description="Polar residues" evidence="6">
    <location>
        <begin position="1993"/>
        <end position="2009"/>
    </location>
</feature>
<reference evidence="8" key="1">
    <citation type="submission" date="2025-05" db="UniProtKB">
        <authorList>
            <consortium name="EnsemblMetazoa"/>
        </authorList>
    </citation>
    <scope>IDENTIFICATION</scope>
    <source>
        <strain evidence="8">Yale</strain>
    </source>
</reference>
<dbReference type="InterPro" id="IPR013083">
    <property type="entry name" value="Znf_RING/FYVE/PHD"/>
</dbReference>
<feature type="region of interest" description="Disordered" evidence="6">
    <location>
        <begin position="608"/>
        <end position="634"/>
    </location>
</feature>
<dbReference type="InterPro" id="IPR019787">
    <property type="entry name" value="Znf_PHD-finger"/>
</dbReference>
<feature type="compositionally biased region" description="Acidic residues" evidence="6">
    <location>
        <begin position="2158"/>
        <end position="2179"/>
    </location>
</feature>
<feature type="compositionally biased region" description="Basic residues" evidence="6">
    <location>
        <begin position="1619"/>
        <end position="1638"/>
    </location>
</feature>
<dbReference type="InterPro" id="IPR011011">
    <property type="entry name" value="Znf_FYVE_PHD"/>
</dbReference>
<feature type="compositionally biased region" description="Basic residues" evidence="6">
    <location>
        <begin position="1418"/>
        <end position="1427"/>
    </location>
</feature>
<evidence type="ECO:0000256" key="1">
    <source>
        <dbReference type="ARBA" id="ARBA00022723"/>
    </source>
</evidence>
<feature type="compositionally biased region" description="Basic and acidic residues" evidence="6">
    <location>
        <begin position="1639"/>
        <end position="1651"/>
    </location>
</feature>
<sequence length="2802" mass="310579">MHSSLTPIHNALRNQTAKPAGTTTYAAALSAVNANRERNETLIRGPLGMPMHILTAASSTNTQTTSASILKYTTSSLIPAPPPTVPCSTNVCPPLRVSSAHENIPGQITEVTKQVNLISGSALTLGTQANNVTFPSSSAATVTATYSDNLSSRNIQLNIFTGSTTAPTIKCEPELLLSPAKLVERRKEIHAESLDKSQKKKIERDEEKLKKNYRDFSLVKMKSMVATGFASTALLSMFNSIADSLRLQPVGRDRLGHAYWVTQDGDCNIRIYQEHLDEEIWHLVATNRMEFANLITRLKANEVVLPSANIGVVDEDTNSNSSIVVNKRSNTSDENDDSQECDRKIPNLRIKLNTKKKEKQETDEENAIMRDEKQSTEEDCKFLVENGEISDVDKCMGSGKPNKPVEDTSNEIELSSCNIKVKSLVVSQTKQKLDLSERLACSSIDKKSTSGCVDTSRLVKENNQNNTLKKPWSSVVDFKSEKKRSNYDDEHIKEVLEDSSSCEEEEVDEEDMDSAAAEEDENEEKEIEPFDDNDEIILSEEIEDPIIQIQGSGSGKECDVGNVWLAAILPRMESEDNYLSFVGEAIEEEFFYVYVEGSGIDCLVGNEKSNEDSASSNAPLFAKESSPSGNTLTTGTLSNLDAIKGNSLESPTHIAQKSIEIKPEVAEIHSDQHSSAKINSDLTAAESNNAEENRNCGVTAPLSTETREDDFVKDPKYSQEKCESSEKISTNEAKVKELIEEKESAERGLDETNADSISEEHTKSIEGKVNVEQDQLKSYHPNVKPCSPKETISETEVIETKKFALESLKKELRECKQKSLENNIQSLKEINIPNASKPVAWNRKRRFNEFTSLQNSRPSNSESEIEINSENLEDLAQESQAGEEPVVGGKRLKMRLKQMNPEIRKKIEAQKDAANEETTSSSSGEEDSRSRRKIISPKKHFQKNEDASLSTSISRSPGQADAEGLKKVEDEIISNTATNAVPKAAQIITKCRPSLAEIIEKKLKRSCRRADVNVTTDVTKIENVSPSNNMPPSKDCLILQPLKKNLLTQLRQKEKESDDETIPRKRTTSATSSTKTAVENIADATETDCKEDNFALSIQEETSEKQKKLNNSANALQEEFHEEDVSKEEHSNNAERKCINLKTDFEELSEDVKKENVNDIKKKEASDVKKEVPFDSQTSVSSRRSGRRGGTNIIYAELPQPKRTRNGSRNISKTPSKILKGDLSSEQMKPGIETNEIKKEVKDKRSESSNLVKCPLSTKGEDTVKQKKDQSDSVLLKLSNKTPTISADKTPAISTNKPLTISANKTPKNSNNKMATTSTNKATLVVVTRGKGSRKKREVDTTNIIESTDAETPVRQSRRIAQQKIREEAERRKLEEIALRTMKQELKKKKKAEKQSDPTVIEPSEPSSDSEQSSVETKKKRPRKKLPGKNGSWSSDSEEQEEPDEEDDEDPPHYETDPGSPLFKSDHEFSPESDLEDETQIVPMKRARTARKEDASGGEEKDEEEACQQCGKSDHPEWILLCDKCDKGYHCSCLSPVLFYIPEGDWYCPPCQQDQLIEALEKHLEEFDNFVDQKRKEDEEEKRLANEESKHSEKSSDTNEEIGKNKFLSSKIFNDIKSSRVRKQATARADRHRRRTKRSSSESESESKSRSPTDTNSKSNSSSSTYSDSDNEPIYKLRKRRQINVSYRLNEYDDLINSALKKEMDEAAGAGNLGRGKDITTIIEADKEEKARQRLLENQVSSKGMLTEGEHLNLNDCESVSKTGEVNNTCQSNEKDSEDEPTKRKAKLKQTLKKKSRKLTTLDVSSEDDGSDEDFKTSSFDDEEEEEDTTNSTSTDSDSILEIYRRRGSGKKKQRRAARRSMRERRKDRKFIIDESDDEDEDARPSTLKKKRRDDSDYTETEVDDDYLSELSENIDSAELCDDTTSEDSDGAWRPNKRKKQRKMNHTARKSPKLKKPLVKKQKKIEYSDDDVTESEEEEEEEETEEGKGSGKQPRSQIPKTIDTTPKSNTKVKGKTAVSKIKKKSKASDEDLSFSDSGDSTRRTRGRRYAYIEDFDDESSDGGIKPGVQRPDTPPEEREKFIKRQEEIKRMLAEKNAEGAKLAATPRLTPIKTHSEKDKRSPSKISDSLSTVPISVIRQAKALDIDYLQRKGEHLDDLENDVDDVDDFDDADLPDDLPDDMDEDAIARMVEEEEEFNASASRDLPAPDEVLKTPSGNKPKTKDMEKPSGTSTSIIPVSSAGTVLPSGLQEPVRKRLPMPTIYPPLLRHQFPLHCTSIPTSQIIQRSHTGPPSHLLQSALSAPLSQPLQRNYTSQPPTSHLHLADRLSHTTPIASLTSQVLGSRTSTPNIPGKLTSMSAIASTQTKSAILSNQPESVTINEPKPRGRRKKITPLRDPLQKQQIAAAVTAANSASGSSDKLGPTCELSTTLTGIPSSVIKSGPPAPNPIQPSVITSLSHFSHSIATNRSVGSPYSTPEAFYAARSTLGVGRHRGAPPNLLPPHPSVRPTYGPPPPLRGSATGLTHSTSTGASNIRARFATPSSLTARDHQLSTFIGSSPRPPAPNLNPPYRQQIYGNPNYGPRVHSPASNLKRALPPSHGAEYSTTSRKLLQKCCFPLNTLVFVSIFLGVFPPYVYYPPPPPLTTPIQSQPQTSASTQMKQTPIPISSSTSVIVAAPPSASLSPTAIGASDSSTIIPKVTTSKSRSPTDNPGENKSLTESPKKLTTLESYKNSSIKSPLPVDDESSGSRSPIMHQDPTECSSSPQTVSDSANTAQQHSEDGEGKASEFSGLVSYFSSQHSDYNT</sequence>
<feature type="compositionally biased region" description="Basic and acidic residues" evidence="6">
    <location>
        <begin position="1490"/>
        <end position="1499"/>
    </location>
</feature>
<dbReference type="PROSITE" id="PS01359">
    <property type="entry name" value="ZF_PHD_1"/>
    <property type="match status" value="1"/>
</dbReference>
<feature type="region of interest" description="Disordered" evidence="6">
    <location>
        <begin position="1619"/>
        <end position="1683"/>
    </location>
</feature>
<feature type="region of interest" description="Disordered" evidence="6">
    <location>
        <begin position="2095"/>
        <end position="2129"/>
    </location>
</feature>
<keyword evidence="1" id="KW-0479">Metal-binding</keyword>
<evidence type="ECO:0000259" key="7">
    <source>
        <dbReference type="PROSITE" id="PS50016"/>
    </source>
</evidence>
<feature type="compositionally biased region" description="Low complexity" evidence="6">
    <location>
        <begin position="1068"/>
        <end position="1077"/>
    </location>
</feature>
<feature type="compositionally biased region" description="Acidic residues" evidence="6">
    <location>
        <begin position="1897"/>
        <end position="1908"/>
    </location>
</feature>
<feature type="compositionally biased region" description="Acidic residues" evidence="6">
    <location>
        <begin position="1436"/>
        <end position="1450"/>
    </location>
</feature>
<evidence type="ECO:0000256" key="4">
    <source>
        <dbReference type="PROSITE-ProRule" id="PRU00146"/>
    </source>
</evidence>
<feature type="compositionally biased region" description="Polar residues" evidence="6">
    <location>
        <begin position="1279"/>
        <end position="1322"/>
    </location>
</feature>
<dbReference type="PANTHER" id="PTHR14296:SF16">
    <property type="entry name" value="REMODELING AND SPACING FACTOR 1"/>
    <property type="match status" value="1"/>
</dbReference>
<feature type="compositionally biased region" description="Polar residues" evidence="6">
    <location>
        <begin position="2519"/>
        <end position="2529"/>
    </location>
</feature>
<feature type="region of interest" description="Disordered" evidence="6">
    <location>
        <begin position="2680"/>
        <end position="2802"/>
    </location>
</feature>
<feature type="region of interest" description="Disordered" evidence="6">
    <location>
        <begin position="2194"/>
        <end position="2251"/>
    </location>
</feature>
<feature type="compositionally biased region" description="Basic and acidic residues" evidence="6">
    <location>
        <begin position="1235"/>
        <end position="1247"/>
    </location>
</feature>
<evidence type="ECO:0000256" key="3">
    <source>
        <dbReference type="ARBA" id="ARBA00022833"/>
    </source>
</evidence>
<feature type="compositionally biased region" description="Polar residues" evidence="6">
    <location>
        <begin position="947"/>
        <end position="957"/>
    </location>
</feature>
<proteinExistence type="predicted"/>
<feature type="compositionally biased region" description="Polar residues" evidence="6">
    <location>
        <begin position="2688"/>
        <end position="2717"/>
    </location>
</feature>
<dbReference type="InterPro" id="IPR028938">
    <property type="entry name" value="Rsf1-like"/>
</dbReference>
<keyword evidence="3" id="KW-0862">Zinc</keyword>
<feature type="compositionally biased region" description="Basic and acidic residues" evidence="6">
    <location>
        <begin position="902"/>
        <end position="914"/>
    </location>
</feature>
<feature type="compositionally biased region" description="Polar residues" evidence="6">
    <location>
        <begin position="2724"/>
        <end position="2734"/>
    </location>
</feature>
<feature type="region of interest" description="Disordered" evidence="6">
    <location>
        <begin position="1051"/>
        <end position="1084"/>
    </location>
</feature>
<evidence type="ECO:0000313" key="9">
    <source>
        <dbReference type="Proteomes" id="UP000092444"/>
    </source>
</evidence>
<keyword evidence="9" id="KW-1185">Reference proteome</keyword>
<dbReference type="InterPro" id="IPR001965">
    <property type="entry name" value="Znf_PHD"/>
</dbReference>
<feature type="compositionally biased region" description="Acidic residues" evidence="6">
    <location>
        <begin position="1919"/>
        <end position="1930"/>
    </location>
</feature>
<dbReference type="PROSITE" id="PS50016">
    <property type="entry name" value="ZF_PHD_2"/>
    <property type="match status" value="1"/>
</dbReference>
<feature type="region of interest" description="Disordered" evidence="6">
    <location>
        <begin position="2551"/>
        <end position="2600"/>
    </location>
</feature>
<dbReference type="EnsemblMetazoa" id="GMOY003291.R1841">
    <property type="protein sequence ID" value="GMOY003291.P1841"/>
    <property type="gene ID" value="GMOY003291"/>
</dbReference>
<feature type="compositionally biased region" description="Acidic residues" evidence="6">
    <location>
        <begin position="500"/>
        <end position="528"/>
    </location>
</feature>
<feature type="compositionally biased region" description="Basic residues" evidence="6">
    <location>
        <begin position="1784"/>
        <end position="1798"/>
    </location>
</feature>
<evidence type="ECO:0000256" key="6">
    <source>
        <dbReference type="SAM" id="MobiDB-lite"/>
    </source>
</evidence>
<feature type="domain" description="PHD-type" evidence="7">
    <location>
        <begin position="1504"/>
        <end position="1554"/>
    </location>
</feature>
<dbReference type="PANTHER" id="PTHR14296">
    <property type="entry name" value="REMODELING AND SPACING FACTOR 1"/>
    <property type="match status" value="1"/>
</dbReference>
<keyword evidence="5" id="KW-0175">Coiled coil</keyword>
<dbReference type="SUPFAM" id="SSF57903">
    <property type="entry name" value="FYVE/PHD zinc finger"/>
    <property type="match status" value="1"/>
</dbReference>
<feature type="compositionally biased region" description="Basic residues" evidence="6">
    <location>
        <begin position="1846"/>
        <end position="1869"/>
    </location>
</feature>
<feature type="compositionally biased region" description="Basic and acidic residues" evidence="6">
    <location>
        <begin position="758"/>
        <end position="777"/>
    </location>
</feature>
<feature type="compositionally biased region" description="Basic and acidic residues" evidence="6">
    <location>
        <begin position="1160"/>
        <end position="1173"/>
    </location>
</feature>
<feature type="compositionally biased region" description="Polar residues" evidence="6">
    <location>
        <begin position="2792"/>
        <end position="2802"/>
    </location>
</feature>
<feature type="compositionally biased region" description="Polar residues" evidence="6">
    <location>
        <begin position="2756"/>
        <end position="2774"/>
    </location>
</feature>
<feature type="region of interest" description="Disordered" evidence="6">
    <location>
        <begin position="496"/>
        <end position="528"/>
    </location>
</feature>
<feature type="compositionally biased region" description="Acidic residues" evidence="6">
    <location>
        <begin position="863"/>
        <end position="876"/>
    </location>
</feature>